<evidence type="ECO:0000256" key="1">
    <source>
        <dbReference type="ARBA" id="ARBA00009716"/>
    </source>
</evidence>
<evidence type="ECO:0000256" key="2">
    <source>
        <dbReference type="PIRNR" id="PIRNR006429"/>
    </source>
</evidence>
<dbReference type="InterPro" id="IPR013785">
    <property type="entry name" value="Aldolase_TIM"/>
</dbReference>
<protein>
    <submittedName>
        <fullName evidence="6">FMN-binding glutamate synthase family protein</fullName>
        <ecNumber evidence="6">1.4.-.-</ecNumber>
    </submittedName>
</protein>
<dbReference type="EC" id="1.4.-.-" evidence="6"/>
<organism evidence="6 7">
    <name type="scientific">Gilvimarinus algae</name>
    <dbReference type="NCBI Taxonomy" id="3058037"/>
    <lineage>
        <taxon>Bacteria</taxon>
        <taxon>Pseudomonadati</taxon>
        <taxon>Pseudomonadota</taxon>
        <taxon>Gammaproteobacteria</taxon>
        <taxon>Cellvibrionales</taxon>
        <taxon>Cellvibrionaceae</taxon>
        <taxon>Gilvimarinus</taxon>
    </lineage>
</organism>
<proteinExistence type="inferred from homology"/>
<dbReference type="GO" id="GO:0016491">
    <property type="term" value="F:oxidoreductase activity"/>
    <property type="evidence" value="ECO:0007669"/>
    <property type="project" value="UniProtKB-KW"/>
</dbReference>
<evidence type="ECO:0000256" key="3">
    <source>
        <dbReference type="SAM" id="MobiDB-lite"/>
    </source>
</evidence>
<dbReference type="Proteomes" id="UP001168380">
    <property type="component" value="Unassembled WGS sequence"/>
</dbReference>
<comment type="similarity">
    <text evidence="1 2">Belongs to the glutamate synthase family.</text>
</comment>
<dbReference type="EMBL" id="JAULRT010000052">
    <property type="protein sequence ID" value="MDO3382192.1"/>
    <property type="molecule type" value="Genomic_DNA"/>
</dbReference>
<evidence type="ECO:0000313" key="7">
    <source>
        <dbReference type="Proteomes" id="UP001168380"/>
    </source>
</evidence>
<keyword evidence="4" id="KW-0472">Membrane</keyword>
<dbReference type="CDD" id="cd02808">
    <property type="entry name" value="GltS_FMN"/>
    <property type="match status" value="1"/>
</dbReference>
<dbReference type="PIRSF" id="PIRSF006429">
    <property type="entry name" value="GOGAT_lg_2"/>
    <property type="match status" value="1"/>
</dbReference>
<dbReference type="InterPro" id="IPR002932">
    <property type="entry name" value="Glu_synthdom"/>
</dbReference>
<feature type="transmembrane region" description="Helical" evidence="4">
    <location>
        <begin position="6"/>
        <end position="35"/>
    </location>
</feature>
<comment type="caution">
    <text evidence="6">The sequence shown here is derived from an EMBL/GenBank/DDBJ whole genome shotgun (WGS) entry which is preliminary data.</text>
</comment>
<feature type="region of interest" description="Disordered" evidence="3">
    <location>
        <begin position="503"/>
        <end position="523"/>
    </location>
</feature>
<dbReference type="PANTHER" id="PTHR43819">
    <property type="entry name" value="ARCHAEAL-TYPE GLUTAMATE SYNTHASE [NADPH]"/>
    <property type="match status" value="1"/>
</dbReference>
<evidence type="ECO:0000259" key="5">
    <source>
        <dbReference type="Pfam" id="PF01645"/>
    </source>
</evidence>
<dbReference type="InterPro" id="IPR027283">
    <property type="entry name" value="YerD"/>
</dbReference>
<keyword evidence="4" id="KW-1133">Transmembrane helix</keyword>
<dbReference type="PIRSF" id="PIRSF500060">
    <property type="entry name" value="UCP500060"/>
    <property type="match status" value="1"/>
</dbReference>
<keyword evidence="4" id="KW-0812">Transmembrane</keyword>
<feature type="compositionally biased region" description="Basic and acidic residues" evidence="3">
    <location>
        <begin position="513"/>
        <end position="523"/>
    </location>
</feature>
<gene>
    <name evidence="6" type="ORF">QWI16_08390</name>
</gene>
<dbReference type="Pfam" id="PF01645">
    <property type="entry name" value="Glu_synthase"/>
    <property type="match status" value="1"/>
</dbReference>
<name>A0ABT8TDI9_9GAMM</name>
<dbReference type="RefSeq" id="WP_302712352.1">
    <property type="nucleotide sequence ID" value="NZ_JAULRT010000052.1"/>
</dbReference>
<accession>A0ABT8TDI9</accession>
<feature type="domain" description="Glutamate synthase" evidence="5">
    <location>
        <begin position="144"/>
        <end position="463"/>
    </location>
</feature>
<evidence type="ECO:0000313" key="6">
    <source>
        <dbReference type="EMBL" id="MDO3382192.1"/>
    </source>
</evidence>
<dbReference type="SUPFAM" id="SSF51395">
    <property type="entry name" value="FMN-linked oxidoreductases"/>
    <property type="match status" value="1"/>
</dbReference>
<reference evidence="6" key="1">
    <citation type="submission" date="2023-07" db="EMBL/GenBank/DDBJ databases">
        <title>Gilvimarinus algae sp. nov., isolated from the surface of Kelp.</title>
        <authorList>
            <person name="Sun Y.Y."/>
            <person name="Gong Y."/>
            <person name="Du Z.J."/>
        </authorList>
    </citation>
    <scope>NUCLEOTIDE SEQUENCE</scope>
    <source>
        <strain evidence="6">SDUM040014</strain>
    </source>
</reference>
<keyword evidence="6" id="KW-0560">Oxidoreductase</keyword>
<evidence type="ECO:0000256" key="4">
    <source>
        <dbReference type="SAM" id="Phobius"/>
    </source>
</evidence>
<dbReference type="Gene3D" id="3.20.20.70">
    <property type="entry name" value="Aldolase class I"/>
    <property type="match status" value="1"/>
</dbReference>
<dbReference type="InterPro" id="IPR024188">
    <property type="entry name" value="GltB"/>
</dbReference>
<dbReference type="PANTHER" id="PTHR43819:SF1">
    <property type="entry name" value="ARCHAEAL-TYPE GLUTAMATE SYNTHASE [NADPH]"/>
    <property type="match status" value="1"/>
</dbReference>
<keyword evidence="7" id="KW-1185">Reference proteome</keyword>
<sequence>MQETPWALSILSVVEMIFIGLILAAVITVIVLYIVDVNQSTHTIRRNYPVIGRFRYLFEHLGEFFRQYFFAMDREEMPFNRAERSWVYRSAKNVDANIGFGSTRDLSPTGTVLFLNSAFPTLEKDAALPSDVTIGPYCRTPYTTSAVFNISGMSYGALSRPAIQALSAGAAKAGCWLNTGEGGLSPYHLEGGCDIVFQIGTAKYGVRNAEGHLSDDRLRDLAAHEQVRMFEIKLSQGAKPGKGGILPGEKVSAEIAQIRGIAEGHASISPNGHPDIRSVDDLLDMIEHIREITGKPVGFKAVLGDKQWLVDLVGAIKQRGIDRAPDFITLDSCDGGTGAAPQPLMDYVGLPLKESLPWVSDLLTQAGLKGRIRLIASGKLVTPSKVAWALACGADFTVSARGFMFALGCIQAMQCHKNTCPTGVTTHDPKLQRGLVPADKATRVAHYQRNMTYGVGLIAHACGVTEPRKLKRDHVHVVMASGLSAPLSELHPEPVTLIDDEEQPRALTGAQSVKDEVNRERNV</sequence>